<protein>
    <recommendedName>
        <fullName evidence="4">Copper(I)-binding protein</fullName>
    </recommendedName>
</protein>
<evidence type="ECO:0000313" key="3">
    <source>
        <dbReference type="Proteomes" id="UP000277671"/>
    </source>
</evidence>
<dbReference type="AlphaFoldDB" id="A0A495JAH4"/>
<dbReference type="PANTHER" id="PTHR36302">
    <property type="entry name" value="BLR7088 PROTEIN"/>
    <property type="match status" value="1"/>
</dbReference>
<evidence type="ECO:0008006" key="4">
    <source>
        <dbReference type="Google" id="ProtNLM"/>
    </source>
</evidence>
<dbReference type="InterPro" id="IPR058248">
    <property type="entry name" value="Lxx211020-like"/>
</dbReference>
<name>A0A495JAH4_9ACTN</name>
<dbReference type="Gene3D" id="2.60.40.1890">
    <property type="entry name" value="PCu(A)C copper chaperone"/>
    <property type="match status" value="1"/>
</dbReference>
<keyword evidence="3" id="KW-1185">Reference proteome</keyword>
<dbReference type="InterPro" id="IPR007410">
    <property type="entry name" value="LpqE-like"/>
</dbReference>
<feature type="region of interest" description="Disordered" evidence="1">
    <location>
        <begin position="178"/>
        <end position="198"/>
    </location>
</feature>
<accession>A0A495JAH4</accession>
<evidence type="ECO:0000256" key="1">
    <source>
        <dbReference type="SAM" id="MobiDB-lite"/>
    </source>
</evidence>
<dbReference type="InterPro" id="IPR036182">
    <property type="entry name" value="PCuAC_sf"/>
</dbReference>
<gene>
    <name evidence="2" type="ORF">BDK92_0131</name>
</gene>
<organism evidence="2 3">
    <name type="scientific">Micromonospora pisi</name>
    <dbReference type="NCBI Taxonomy" id="589240"/>
    <lineage>
        <taxon>Bacteria</taxon>
        <taxon>Bacillati</taxon>
        <taxon>Actinomycetota</taxon>
        <taxon>Actinomycetes</taxon>
        <taxon>Micromonosporales</taxon>
        <taxon>Micromonosporaceae</taxon>
        <taxon>Micromonospora</taxon>
    </lineage>
</organism>
<dbReference type="Pfam" id="PF04314">
    <property type="entry name" value="PCuAC"/>
    <property type="match status" value="1"/>
</dbReference>
<proteinExistence type="predicted"/>
<dbReference type="SUPFAM" id="SSF110087">
    <property type="entry name" value="DR1885-like metal-binding protein"/>
    <property type="match status" value="1"/>
</dbReference>
<comment type="caution">
    <text evidence="2">The sequence shown here is derived from an EMBL/GenBank/DDBJ whole genome shotgun (WGS) entry which is preliminary data.</text>
</comment>
<feature type="compositionally biased region" description="Low complexity" evidence="1">
    <location>
        <begin position="188"/>
        <end position="198"/>
    </location>
</feature>
<dbReference type="Proteomes" id="UP000277671">
    <property type="component" value="Unassembled WGS sequence"/>
</dbReference>
<dbReference type="EMBL" id="RBKT01000001">
    <property type="protein sequence ID" value="RKR85915.1"/>
    <property type="molecule type" value="Genomic_DNA"/>
</dbReference>
<dbReference type="PANTHER" id="PTHR36302:SF1">
    <property type="entry name" value="COPPER CHAPERONE PCU(A)C"/>
    <property type="match status" value="1"/>
</dbReference>
<reference evidence="2 3" key="1">
    <citation type="submission" date="2018-10" db="EMBL/GenBank/DDBJ databases">
        <title>Sequencing the genomes of 1000 actinobacteria strains.</title>
        <authorList>
            <person name="Klenk H.-P."/>
        </authorList>
    </citation>
    <scope>NUCLEOTIDE SEQUENCE [LARGE SCALE GENOMIC DNA]</scope>
    <source>
        <strain evidence="2 3">DSM 45175</strain>
    </source>
</reference>
<evidence type="ECO:0000313" key="2">
    <source>
        <dbReference type="EMBL" id="RKR85915.1"/>
    </source>
</evidence>
<sequence length="198" mass="20476">MRTTVPRRTRLRPIRTVLLPAIGALMVGALVLGTAAGCGATDPSPSRPGPEAHPSTAVASVFHVRDPWVKAAQSGMTAAFGVLVNDSGTDATIVSATSSVSPMELHEMTMKDGKMLMRPKADGITVKAKSTHTLEPSGDHLMLMALAEPVQPGDEVTFTLTFADGRTAEFTAIAKPFTGAGESYDPHPGSGPSASPAT</sequence>